<dbReference type="Gene3D" id="3.40.390.10">
    <property type="entry name" value="Collagenase (Catalytic Domain)"/>
    <property type="match status" value="1"/>
</dbReference>
<evidence type="ECO:0000313" key="5">
    <source>
        <dbReference type="EMBL" id="KAF6478929.1"/>
    </source>
</evidence>
<protein>
    <submittedName>
        <fullName evidence="5">ADAM metallopeptidase domain 19</fullName>
    </submittedName>
</protein>
<keyword evidence="6" id="KW-1185">Reference proteome</keyword>
<evidence type="ECO:0000313" key="6">
    <source>
        <dbReference type="Proteomes" id="UP000550707"/>
    </source>
</evidence>
<proteinExistence type="predicted"/>
<dbReference type="InterPro" id="IPR001590">
    <property type="entry name" value="Peptidase_M12B"/>
</dbReference>
<dbReference type="Pfam" id="PF01562">
    <property type="entry name" value="Pep_M12B_propep"/>
    <property type="match status" value="1"/>
</dbReference>
<reference evidence="5 6" key="1">
    <citation type="journal article" date="2020" name="Nature">
        <title>Six reference-quality genomes reveal evolution of bat adaptations.</title>
        <authorList>
            <person name="Jebb D."/>
            <person name="Huang Z."/>
            <person name="Pippel M."/>
            <person name="Hughes G.M."/>
            <person name="Lavrichenko K."/>
            <person name="Devanna P."/>
            <person name="Winkler S."/>
            <person name="Jermiin L.S."/>
            <person name="Skirmuntt E.C."/>
            <person name="Katzourakis A."/>
            <person name="Burkitt-Gray L."/>
            <person name="Ray D.A."/>
            <person name="Sullivan K.A.M."/>
            <person name="Roscito J.G."/>
            <person name="Kirilenko B.M."/>
            <person name="Davalos L.M."/>
            <person name="Corthals A.P."/>
            <person name="Power M.L."/>
            <person name="Jones G."/>
            <person name="Ransome R.D."/>
            <person name="Dechmann D.K.N."/>
            <person name="Locatelli A.G."/>
            <person name="Puechmaille S.J."/>
            <person name="Fedrigo O."/>
            <person name="Jarvis E.D."/>
            <person name="Hiller M."/>
            <person name="Vernes S.C."/>
            <person name="Myers E.W."/>
            <person name="Teeling E.C."/>
        </authorList>
    </citation>
    <scope>NUCLEOTIDE SEQUENCE [LARGE SCALE GENOMIC DNA]</scope>
    <source>
        <strain evidence="5">MMolMol1</strain>
        <tissue evidence="5">Muscle</tissue>
    </source>
</reference>
<evidence type="ECO:0000259" key="3">
    <source>
        <dbReference type="Pfam" id="PF01421"/>
    </source>
</evidence>
<organism evidence="5 6">
    <name type="scientific">Molossus molossus</name>
    <name type="common">Pallas' mastiff bat</name>
    <name type="synonym">Vespertilio molossus</name>
    <dbReference type="NCBI Taxonomy" id="27622"/>
    <lineage>
        <taxon>Eukaryota</taxon>
        <taxon>Metazoa</taxon>
        <taxon>Chordata</taxon>
        <taxon>Craniata</taxon>
        <taxon>Vertebrata</taxon>
        <taxon>Euteleostomi</taxon>
        <taxon>Mammalia</taxon>
        <taxon>Eutheria</taxon>
        <taxon>Laurasiatheria</taxon>
        <taxon>Chiroptera</taxon>
        <taxon>Yangochiroptera</taxon>
        <taxon>Molossidae</taxon>
        <taxon>Molossus</taxon>
    </lineage>
</organism>
<dbReference type="Proteomes" id="UP000550707">
    <property type="component" value="Unassembled WGS sequence"/>
</dbReference>
<dbReference type="Pfam" id="PF01421">
    <property type="entry name" value="Reprolysin"/>
    <property type="match status" value="1"/>
</dbReference>
<evidence type="ECO:0000256" key="2">
    <source>
        <dbReference type="SAM" id="SignalP"/>
    </source>
</evidence>
<gene>
    <name evidence="5" type="ORF">HJG59_000291</name>
</gene>
<dbReference type="GO" id="GO:0004222">
    <property type="term" value="F:metalloendopeptidase activity"/>
    <property type="evidence" value="ECO:0007669"/>
    <property type="project" value="InterPro"/>
</dbReference>
<feature type="domain" description="Peptidase M12B" evidence="3">
    <location>
        <begin position="201"/>
        <end position="238"/>
    </location>
</feature>
<evidence type="ECO:0000259" key="4">
    <source>
        <dbReference type="Pfam" id="PF01562"/>
    </source>
</evidence>
<feature type="signal peptide" evidence="2">
    <location>
        <begin position="1"/>
        <end position="26"/>
    </location>
</feature>
<dbReference type="AlphaFoldDB" id="A0A7J8I485"/>
<keyword evidence="2" id="KW-0732">Signal</keyword>
<sequence length="263" mass="29516">MPGGVGAARLCLLALALPAWTRRGSGQASPQLQHEQIIPQWKTAESPTGGKHPLKAELRVMAEGRELILDLEKNEHLFAPDYTETHYTASGRPQTTTLRSENHCFYHGTVRKAEQSSVTLSTCRGMRGLIVVSSNLSYIIEPLPSSAGLHLIYRSEHLKLPPGNCGFEHSRTASRDWGLQFTKQVKQRPRRMKREDLNSMKYVEVYLVADYAEFQKNGRDPDATKHKLMEIANYVDKVRPVLPILQHPDCSRGLGSVDSRGYV</sequence>
<feature type="domain" description="Peptidase M12B propeptide" evidence="4">
    <location>
        <begin position="45"/>
        <end position="111"/>
    </location>
</feature>
<dbReference type="InterPro" id="IPR002870">
    <property type="entry name" value="Peptidase_M12B_N"/>
</dbReference>
<keyword evidence="1" id="KW-1015">Disulfide bond</keyword>
<evidence type="ECO:0000256" key="1">
    <source>
        <dbReference type="ARBA" id="ARBA00023157"/>
    </source>
</evidence>
<dbReference type="PANTHER" id="PTHR11905">
    <property type="entry name" value="ADAM A DISINTEGRIN AND METALLOPROTEASE DOMAIN"/>
    <property type="match status" value="1"/>
</dbReference>
<dbReference type="EMBL" id="JACASF010000004">
    <property type="protein sequence ID" value="KAF6478929.1"/>
    <property type="molecule type" value="Genomic_DNA"/>
</dbReference>
<accession>A0A7J8I485</accession>
<dbReference type="InterPro" id="IPR024079">
    <property type="entry name" value="MetalloPept_cat_dom_sf"/>
</dbReference>
<comment type="caution">
    <text evidence="5">The sequence shown here is derived from an EMBL/GenBank/DDBJ whole genome shotgun (WGS) entry which is preliminary data.</text>
</comment>
<dbReference type="PANTHER" id="PTHR11905:SF19">
    <property type="entry name" value="DISINTEGRIN AND METALLOPROTEINASE DOMAIN-CONTAINING PROTEIN 19"/>
    <property type="match status" value="1"/>
</dbReference>
<name>A0A7J8I485_MOLMO</name>
<feature type="chain" id="PRO_5029829802" evidence="2">
    <location>
        <begin position="27"/>
        <end position="263"/>
    </location>
</feature>
<dbReference type="GO" id="GO:0006509">
    <property type="term" value="P:membrane protein ectodomain proteolysis"/>
    <property type="evidence" value="ECO:0007669"/>
    <property type="project" value="TreeGrafter"/>
</dbReference>